<feature type="coiled-coil region" evidence="1">
    <location>
        <begin position="18"/>
        <end position="45"/>
    </location>
</feature>
<dbReference type="eggNOG" id="ENOG502RY25">
    <property type="taxonomic scope" value="Eukaryota"/>
</dbReference>
<reference evidence="2 3" key="1">
    <citation type="journal article" date="2011" name="Proc. Natl. Acad. Sci. U.S.A.">
        <title>Niche of harmful alga Aureococcus anophagefferens revealed through ecogenomics.</title>
        <authorList>
            <person name="Gobler C.J."/>
            <person name="Berry D.L."/>
            <person name="Dyhrman S.T."/>
            <person name="Wilhelm S.W."/>
            <person name="Salamov A."/>
            <person name="Lobanov A.V."/>
            <person name="Zhang Y."/>
            <person name="Collier J.L."/>
            <person name="Wurch L.L."/>
            <person name="Kustka A.B."/>
            <person name="Dill B.D."/>
            <person name="Shah M."/>
            <person name="VerBerkmoes N.C."/>
            <person name="Kuo A."/>
            <person name="Terry A."/>
            <person name="Pangilinan J."/>
            <person name="Lindquist E.A."/>
            <person name="Lucas S."/>
            <person name="Paulsen I.T."/>
            <person name="Hattenrath-Lehmann T.K."/>
            <person name="Talmage S.C."/>
            <person name="Walker E.A."/>
            <person name="Koch F."/>
            <person name="Burson A.M."/>
            <person name="Marcoval M.A."/>
            <person name="Tang Y.Z."/>
            <person name="Lecleir G.R."/>
            <person name="Coyne K.J."/>
            <person name="Berg G.M."/>
            <person name="Bertrand E.M."/>
            <person name="Saito M.A."/>
            <person name="Gladyshev V.N."/>
            <person name="Grigoriev I.V."/>
        </authorList>
    </citation>
    <scope>NUCLEOTIDE SEQUENCE [LARGE SCALE GENOMIC DNA]</scope>
    <source>
        <strain evidence="3">CCMP 1984</strain>
    </source>
</reference>
<protein>
    <submittedName>
        <fullName evidence="2">Uncharacterized protein</fullName>
    </submittedName>
</protein>
<keyword evidence="3" id="KW-1185">Reference proteome</keyword>
<accession>F0YBX5</accession>
<evidence type="ECO:0000313" key="3">
    <source>
        <dbReference type="Proteomes" id="UP000002729"/>
    </source>
</evidence>
<dbReference type="EMBL" id="GL833131">
    <property type="protein sequence ID" value="EGB07204.1"/>
    <property type="molecule type" value="Genomic_DNA"/>
</dbReference>
<dbReference type="GeneID" id="20225032"/>
<sequence>MSDNLSSFMNLPRLEQLFGQLMAQLAQQEGEIAALKDRCAAAETTAARVGDLEAQLLRLETVAALPGGGSLGRRVVENGAAVARLADVVDRLGRDVAGFGASHEGHVASAAERHAALEGAVARKDHAIALEARLEAVNARVDLCASGLATKVDAADAAGLSATCERLRGIDGFVGEARGRLGVLEGRARDADVDRSRLEDRAAAAAAAQASALADAEARAAALDDLGERHEARARAVDAALERRATTAALAATRAAAAKAQDDVDALAASAAERFAAAADAADADAARHEDRADADRRRLTAAVAAANDLARKLVDAAVRELLSPPGGAVAECRRRLASLESKHAVATHKVDLALKFVDWFHDRGDAYEHNMSAIDRRLDGMVVKQQLQRDRDAPSTKIAMAAFTEWPKELEDNKVSTTKHGKRIFGAAFKALGKTDAIKRMDAEKDWRHQYGKYMEELAEAMAASPDAARAAAMAGLTAVHSAFGSTAKMQKPGRAFETLVVDGDGGGADGVLVDLEQVKAWSDHGACEPSVLTRCEAMSSSAVGLRVPDRVLGSSGNAFVVLGATAEMGPTKTLLTLGCTVVAVARRGVDVGSTKWKDLIAFAKASPGTLVAPCEKVAADLDNQPVHCGADVLADAPAIARWLLADDVIRSFKTLVVGSYVYLDGEKHVRASVACDAIVTELFKSRGAGGLCLAYLASPGTVYPISQEMQIDSLHRYTTAPAWQGRWSALGSLGGAGFAKNARAPVVGDDGAKIYLTSGLVTVQGPNYALAKTLQNWRCVVSHYAGCTVSANMAPPARTKSMTGTNPNIARWLDGVANFEPNGAFDPAVASVVMTALLLYDLSTVDCVASPKGHDALPNPMMVLQPAFHGGSPRCAFTSDSIGTAAAIASFPIFNGGEFW</sequence>
<proteinExistence type="predicted"/>
<name>F0YBX5_AURAN</name>
<dbReference type="AlphaFoldDB" id="F0YBX5"/>
<dbReference type="RefSeq" id="XP_009037841.1">
    <property type="nucleotide sequence ID" value="XM_009039593.1"/>
</dbReference>
<evidence type="ECO:0000256" key="1">
    <source>
        <dbReference type="SAM" id="Coils"/>
    </source>
</evidence>
<dbReference type="OrthoDB" id="185582at2759"/>
<dbReference type="KEGG" id="aaf:AURANDRAFT_64836"/>
<keyword evidence="1" id="KW-0175">Coiled coil</keyword>
<dbReference type="Proteomes" id="UP000002729">
    <property type="component" value="Unassembled WGS sequence"/>
</dbReference>
<organism evidence="3">
    <name type="scientific">Aureococcus anophagefferens</name>
    <name type="common">Harmful bloom alga</name>
    <dbReference type="NCBI Taxonomy" id="44056"/>
    <lineage>
        <taxon>Eukaryota</taxon>
        <taxon>Sar</taxon>
        <taxon>Stramenopiles</taxon>
        <taxon>Ochrophyta</taxon>
        <taxon>Pelagophyceae</taxon>
        <taxon>Pelagomonadales</taxon>
        <taxon>Pelagomonadaceae</taxon>
        <taxon>Aureococcus</taxon>
    </lineage>
</organism>
<evidence type="ECO:0000313" key="2">
    <source>
        <dbReference type="EMBL" id="EGB07204.1"/>
    </source>
</evidence>
<dbReference type="InParanoid" id="F0YBX5"/>
<gene>
    <name evidence="2" type="ORF">AURANDRAFT_64836</name>
</gene>